<reference evidence="1" key="1">
    <citation type="submission" date="2017-07" db="EMBL/GenBank/DDBJ databases">
        <title>Taro Niue Genome Assembly and Annotation.</title>
        <authorList>
            <person name="Atibalentja N."/>
            <person name="Keating K."/>
            <person name="Fields C.J."/>
        </authorList>
    </citation>
    <scope>NUCLEOTIDE SEQUENCE</scope>
    <source>
        <strain evidence="1">Niue_2</strain>
        <tissue evidence="1">Leaf</tissue>
    </source>
</reference>
<comment type="caution">
    <text evidence="1">The sequence shown here is derived from an EMBL/GenBank/DDBJ whole genome shotgun (WGS) entry which is preliminary data.</text>
</comment>
<dbReference type="EMBL" id="NMUH01001325">
    <property type="protein sequence ID" value="MQL91300.1"/>
    <property type="molecule type" value="Genomic_DNA"/>
</dbReference>
<organism evidence="1 2">
    <name type="scientific">Colocasia esculenta</name>
    <name type="common">Wild taro</name>
    <name type="synonym">Arum esculentum</name>
    <dbReference type="NCBI Taxonomy" id="4460"/>
    <lineage>
        <taxon>Eukaryota</taxon>
        <taxon>Viridiplantae</taxon>
        <taxon>Streptophyta</taxon>
        <taxon>Embryophyta</taxon>
        <taxon>Tracheophyta</taxon>
        <taxon>Spermatophyta</taxon>
        <taxon>Magnoliopsida</taxon>
        <taxon>Liliopsida</taxon>
        <taxon>Araceae</taxon>
        <taxon>Aroideae</taxon>
        <taxon>Colocasieae</taxon>
        <taxon>Colocasia</taxon>
    </lineage>
</organism>
<gene>
    <name evidence="1" type="ORF">Taro_023919</name>
</gene>
<protein>
    <submittedName>
        <fullName evidence="1">Uncharacterized protein</fullName>
    </submittedName>
</protein>
<keyword evidence="2" id="KW-1185">Reference proteome</keyword>
<evidence type="ECO:0000313" key="1">
    <source>
        <dbReference type="EMBL" id="MQL91300.1"/>
    </source>
</evidence>
<dbReference type="Proteomes" id="UP000652761">
    <property type="component" value="Unassembled WGS sequence"/>
</dbReference>
<name>A0A843VC68_COLES</name>
<evidence type="ECO:0000313" key="2">
    <source>
        <dbReference type="Proteomes" id="UP000652761"/>
    </source>
</evidence>
<proteinExistence type="predicted"/>
<accession>A0A843VC68</accession>
<sequence>MRAAWRALDGRANVDRRIATGSRVAIRSRRRDQVATSRYVAFPTELRVYETLEEQSFHKLCSARGGFARGFLGDSSSWDLVGRVLSARIACGAGETPGYRQFSALVVGGTDTSRRTGPQLVLFPVPHFRELRSESLKVTERQLDLPSVAARLRGRLVRESRRLPNRLLVPGRTVAEQGLRHLQQCNFLSLYTSGYAPGYVVQVYGFS</sequence>
<dbReference type="AlphaFoldDB" id="A0A843VC68"/>